<dbReference type="RefSeq" id="WP_311511420.1">
    <property type="nucleotide sequence ID" value="NZ_JAVREP010000005.1"/>
</dbReference>
<evidence type="ECO:0000259" key="1">
    <source>
        <dbReference type="Pfam" id="PF13613"/>
    </source>
</evidence>
<evidence type="ECO:0000313" key="2">
    <source>
        <dbReference type="EMBL" id="MDT0328712.1"/>
    </source>
</evidence>
<feature type="domain" description="Transposase Helix-turn-helix" evidence="1">
    <location>
        <begin position="36"/>
        <end position="87"/>
    </location>
</feature>
<dbReference type="InterPro" id="IPR027805">
    <property type="entry name" value="Transposase_HTH_dom"/>
</dbReference>
<dbReference type="Proteomes" id="UP001183390">
    <property type="component" value="Unassembled WGS sequence"/>
</dbReference>
<name>A0ABU2M7S1_9ACTN</name>
<comment type="caution">
    <text evidence="2">The sequence shown here is derived from an EMBL/GenBank/DDBJ whole genome shotgun (WGS) entry which is preliminary data.</text>
</comment>
<evidence type="ECO:0000313" key="3">
    <source>
        <dbReference type="Proteomes" id="UP001183390"/>
    </source>
</evidence>
<dbReference type="Pfam" id="PF13613">
    <property type="entry name" value="HTH_Tnp_4"/>
    <property type="match status" value="1"/>
</dbReference>
<sequence length="102" mass="11445">MASPSLVRRPRLLIGACVGAALTIRAHRRKTGSRWRRLDPAQQALLVLVHLRKGEPLIRVAAGFEVGTATAWRYVRETTRLLAEQAPTLEQGLRRARRQGWG</sequence>
<gene>
    <name evidence="2" type="ORF">RM479_09855</name>
</gene>
<accession>A0ABU2M7S1</accession>
<dbReference type="EMBL" id="JAVREP010000005">
    <property type="protein sequence ID" value="MDT0328712.1"/>
    <property type="molecule type" value="Genomic_DNA"/>
</dbReference>
<keyword evidence="3" id="KW-1185">Reference proteome</keyword>
<protein>
    <submittedName>
        <fullName evidence="2">Transposase family protein</fullName>
    </submittedName>
</protein>
<organism evidence="2 3">
    <name type="scientific">Nocardiopsis lambiniae</name>
    <dbReference type="NCBI Taxonomy" id="3075539"/>
    <lineage>
        <taxon>Bacteria</taxon>
        <taxon>Bacillati</taxon>
        <taxon>Actinomycetota</taxon>
        <taxon>Actinomycetes</taxon>
        <taxon>Streptosporangiales</taxon>
        <taxon>Nocardiopsidaceae</taxon>
        <taxon>Nocardiopsis</taxon>
    </lineage>
</organism>
<reference evidence="3" key="1">
    <citation type="submission" date="2023-07" db="EMBL/GenBank/DDBJ databases">
        <title>30 novel species of actinomycetes from the DSMZ collection.</title>
        <authorList>
            <person name="Nouioui I."/>
        </authorList>
    </citation>
    <scope>NUCLEOTIDE SEQUENCE [LARGE SCALE GENOMIC DNA]</scope>
    <source>
        <strain evidence="3">DSM 44743</strain>
    </source>
</reference>
<proteinExistence type="predicted"/>